<dbReference type="Pfam" id="PF00482">
    <property type="entry name" value="T2SSF"/>
    <property type="match status" value="2"/>
</dbReference>
<dbReference type="GO" id="GO:0005886">
    <property type="term" value="C:plasma membrane"/>
    <property type="evidence" value="ECO:0007669"/>
    <property type="project" value="UniProtKB-SubCell"/>
</dbReference>
<accession>I0IQ03</accession>
<keyword evidence="9 12" id="KW-0472">Membrane</keyword>
<dbReference type="InterPro" id="IPR042094">
    <property type="entry name" value="T2SS_GspF_sf"/>
</dbReference>
<evidence type="ECO:0000313" key="15">
    <source>
        <dbReference type="Proteomes" id="UP000007382"/>
    </source>
</evidence>
<organism evidence="14 15">
    <name type="scientific">Leptospirillum ferrooxidans (strain C2-3)</name>
    <dbReference type="NCBI Taxonomy" id="1162668"/>
    <lineage>
        <taxon>Bacteria</taxon>
        <taxon>Pseudomonadati</taxon>
        <taxon>Nitrospirota</taxon>
        <taxon>Nitrospiria</taxon>
        <taxon>Nitrospirales</taxon>
        <taxon>Nitrospiraceae</taxon>
        <taxon>Leptospirillum</taxon>
    </lineage>
</organism>
<dbReference type="KEGG" id="lfc:LFE_1672"/>
<dbReference type="RefSeq" id="WP_014449837.1">
    <property type="nucleotide sequence ID" value="NC_017094.1"/>
</dbReference>
<evidence type="ECO:0000256" key="4">
    <source>
        <dbReference type="ARBA" id="ARBA00022448"/>
    </source>
</evidence>
<evidence type="ECO:0000256" key="11">
    <source>
        <dbReference type="RuleBase" id="RU003923"/>
    </source>
</evidence>
<evidence type="ECO:0000256" key="10">
    <source>
        <dbReference type="ARBA" id="ARBA00030750"/>
    </source>
</evidence>
<protein>
    <recommendedName>
        <fullName evidence="10">General secretion pathway protein F</fullName>
    </recommendedName>
</protein>
<evidence type="ECO:0000259" key="13">
    <source>
        <dbReference type="Pfam" id="PF00482"/>
    </source>
</evidence>
<dbReference type="Gene3D" id="1.20.81.30">
    <property type="entry name" value="Type II secretion system (T2SS), domain F"/>
    <property type="match status" value="2"/>
</dbReference>
<dbReference type="InterPro" id="IPR003004">
    <property type="entry name" value="GspF/PilC"/>
</dbReference>
<keyword evidence="4 11" id="KW-0813">Transport</keyword>
<dbReference type="PROSITE" id="PS00874">
    <property type="entry name" value="T2SP_F"/>
    <property type="match status" value="1"/>
</dbReference>
<dbReference type="PANTHER" id="PTHR30012">
    <property type="entry name" value="GENERAL SECRETION PATHWAY PROTEIN"/>
    <property type="match status" value="1"/>
</dbReference>
<dbReference type="PANTHER" id="PTHR30012:SF0">
    <property type="entry name" value="TYPE II SECRETION SYSTEM PROTEIN F-RELATED"/>
    <property type="match status" value="1"/>
</dbReference>
<dbReference type="eggNOG" id="COG1459">
    <property type="taxonomic scope" value="Bacteria"/>
</dbReference>
<evidence type="ECO:0000256" key="12">
    <source>
        <dbReference type="SAM" id="Phobius"/>
    </source>
</evidence>
<feature type="domain" description="Type II secretion system protein GspF" evidence="13">
    <location>
        <begin position="69"/>
        <end position="192"/>
    </location>
</feature>
<dbReference type="HOGENOM" id="CLU_035032_2_1_0"/>
<feature type="transmembrane region" description="Helical" evidence="12">
    <location>
        <begin position="169"/>
        <end position="191"/>
    </location>
</feature>
<evidence type="ECO:0000256" key="7">
    <source>
        <dbReference type="ARBA" id="ARBA00022692"/>
    </source>
</evidence>
<dbReference type="AlphaFoldDB" id="I0IQ03"/>
<reference evidence="15" key="2">
    <citation type="submission" date="2012-03" db="EMBL/GenBank/DDBJ databases">
        <title>The complete genome sequence of the pioneer microbe on fresh volcanic deposit, Leptospirillum ferrooxidans strain C2-3.</title>
        <authorList>
            <person name="Fujimura R."/>
            <person name="Sato Y."/>
            <person name="Nishizawa T."/>
            <person name="Nanba K."/>
            <person name="Oshima K."/>
            <person name="Hattori M."/>
            <person name="Kamijo T."/>
            <person name="Ohta H."/>
        </authorList>
    </citation>
    <scope>NUCLEOTIDE SEQUENCE [LARGE SCALE GENOMIC DNA]</scope>
    <source>
        <strain evidence="15">C2-3</strain>
    </source>
</reference>
<evidence type="ECO:0000256" key="8">
    <source>
        <dbReference type="ARBA" id="ARBA00022989"/>
    </source>
</evidence>
<keyword evidence="7 11" id="KW-0812">Transmembrane</keyword>
<evidence type="ECO:0000313" key="14">
    <source>
        <dbReference type="EMBL" id="BAM07352.1"/>
    </source>
</evidence>
<evidence type="ECO:0000256" key="6">
    <source>
        <dbReference type="ARBA" id="ARBA00022519"/>
    </source>
</evidence>
<dbReference type="PATRIC" id="fig|1162668.3.peg.1991"/>
<keyword evidence="6" id="KW-0997">Cell inner membrane</keyword>
<dbReference type="FunFam" id="1.20.81.30:FF:000001">
    <property type="entry name" value="Type II secretion system protein F"/>
    <property type="match status" value="2"/>
</dbReference>
<dbReference type="OrthoDB" id="9805682at2"/>
<comment type="subcellular location">
    <subcellularLocation>
        <location evidence="2">Cell inner membrane</location>
        <topology evidence="2">Multi-pass membrane protein</topology>
    </subcellularLocation>
    <subcellularLocation>
        <location evidence="11">Cell membrane</location>
        <topology evidence="11">Multi-pass membrane protein</topology>
    </subcellularLocation>
</comment>
<dbReference type="InterPro" id="IPR001992">
    <property type="entry name" value="T2SS_GspF/T4SS_PilC_CS"/>
</dbReference>
<dbReference type="STRING" id="1162668.LFE_1672"/>
<comment type="similarity">
    <text evidence="3 11">Belongs to the GSP F family.</text>
</comment>
<dbReference type="InterPro" id="IPR018076">
    <property type="entry name" value="T2SS_GspF_dom"/>
</dbReference>
<sequence length="401" mass="43715">MPIFVYEGISPSGKRSTGLIDADSSRHARQKLRAQGITALRIDTQDAGKSSTDTGTSSGRVKAKELTAFTRQLATLIGAGIPIVDSLAAILDQGMEGHFQEIIASVREDVKGGRSLNGALEKYQKIFSPIFINMIRAGEESGTLEIMLDRIADFQEKSQETRRKVLGSLFYPIILMCVGILMVLFLLTVVMPRITSIFEGLKATLPLPTRILLAVSGTLRNHALIFLGATIFLILAGIRLAKTQKRQLDEILLKIPRVGPLITSDQVARFARTMSVLLKGGVSLQRALEIAETVVTNQILKEAVSRARELVRNGESLGGSLRQSPYFPRLAVAMIQTGERSGQLEELLLKTAQGYESEVGQIVATITSIVEPVMILLIGSMVLFMVLSVLLPIFEMSQAVQ</sequence>
<feature type="domain" description="Type II secretion system protein GspF" evidence="13">
    <location>
        <begin position="270"/>
        <end position="392"/>
    </location>
</feature>
<name>I0IQ03_LEPFC</name>
<evidence type="ECO:0000256" key="5">
    <source>
        <dbReference type="ARBA" id="ARBA00022475"/>
    </source>
</evidence>
<comment type="function">
    <text evidence="1">Component of the type II secretion system inner membrane complex required for the energy-dependent secretion of extracellular factors such as proteases and toxins from the periplasm.</text>
</comment>
<proteinExistence type="inferred from homology"/>
<dbReference type="PRINTS" id="PR00812">
    <property type="entry name" value="BCTERIALGSPF"/>
</dbReference>
<feature type="transmembrane region" description="Helical" evidence="12">
    <location>
        <begin position="211"/>
        <end position="238"/>
    </location>
</feature>
<gene>
    <name evidence="14" type="ordered locus">LFE_1672</name>
</gene>
<dbReference type="Proteomes" id="UP000007382">
    <property type="component" value="Chromosome"/>
</dbReference>
<keyword evidence="8 12" id="KW-1133">Transmembrane helix</keyword>
<keyword evidence="5" id="KW-1003">Cell membrane</keyword>
<evidence type="ECO:0000256" key="1">
    <source>
        <dbReference type="ARBA" id="ARBA00002684"/>
    </source>
</evidence>
<evidence type="ECO:0000256" key="9">
    <source>
        <dbReference type="ARBA" id="ARBA00023136"/>
    </source>
</evidence>
<keyword evidence="15" id="KW-1185">Reference proteome</keyword>
<evidence type="ECO:0000256" key="3">
    <source>
        <dbReference type="ARBA" id="ARBA00005745"/>
    </source>
</evidence>
<dbReference type="EMBL" id="AP012342">
    <property type="protein sequence ID" value="BAM07352.1"/>
    <property type="molecule type" value="Genomic_DNA"/>
</dbReference>
<reference evidence="14 15" key="1">
    <citation type="journal article" date="2012" name="J. Bacteriol.">
        <title>Complete Genome Sequence of Leptospirillum ferrooxidans Strain C2-3, Isolated from a Fresh Volcanic Ash Deposit on the Island of Miyake, Japan.</title>
        <authorList>
            <person name="Fujimura R."/>
            <person name="Sato Y."/>
            <person name="Nishizawa T."/>
            <person name="Oshima K."/>
            <person name="Kim S.-W."/>
            <person name="Hattori M."/>
            <person name="Kamijo T."/>
            <person name="Ohta H."/>
        </authorList>
    </citation>
    <scope>NUCLEOTIDE SEQUENCE [LARGE SCALE GENOMIC DNA]</scope>
    <source>
        <strain evidence="14 15">C2-3</strain>
    </source>
</reference>
<feature type="transmembrane region" description="Helical" evidence="12">
    <location>
        <begin position="373"/>
        <end position="394"/>
    </location>
</feature>
<dbReference type="GO" id="GO:0015628">
    <property type="term" value="P:protein secretion by the type II secretion system"/>
    <property type="evidence" value="ECO:0007669"/>
    <property type="project" value="TreeGrafter"/>
</dbReference>
<evidence type="ECO:0000256" key="2">
    <source>
        <dbReference type="ARBA" id="ARBA00004429"/>
    </source>
</evidence>